<accession>A0A944MBU7</accession>
<organism evidence="2 3">
    <name type="scientific">Candidatus Thiodiazotropha taylori</name>
    <dbReference type="NCBI Taxonomy" id="2792791"/>
    <lineage>
        <taxon>Bacteria</taxon>
        <taxon>Pseudomonadati</taxon>
        <taxon>Pseudomonadota</taxon>
        <taxon>Gammaproteobacteria</taxon>
        <taxon>Chromatiales</taxon>
        <taxon>Sedimenticolaceae</taxon>
        <taxon>Candidatus Thiodiazotropha</taxon>
    </lineage>
</organism>
<dbReference type="EMBL" id="JAHHGM010000027">
    <property type="protein sequence ID" value="MBT2991131.1"/>
    <property type="molecule type" value="Genomic_DNA"/>
</dbReference>
<reference evidence="2 3" key="1">
    <citation type="submission" date="2021-05" db="EMBL/GenBank/DDBJ databases">
        <title>Genetic and Functional Diversity in Clade A Lucinid endosymbionts from the Bahamas.</title>
        <authorList>
            <person name="Giani N.M."/>
            <person name="Engel A.S."/>
            <person name="Campbell B.J."/>
        </authorList>
    </citation>
    <scope>NUCLEOTIDE SEQUENCE [LARGE SCALE GENOMIC DNA]</scope>
    <source>
        <strain evidence="2">LUC16012Gg_MoonRockCtena</strain>
    </source>
</reference>
<gene>
    <name evidence="2" type="ORF">KME65_19395</name>
</gene>
<proteinExistence type="predicted"/>
<sequence length="153" mass="16759">MSRMIVKMPAVLIVAASLVATTVFGNTLSQDLESRLAVSEPEEEIAIIITMAEKADLNKIKKLSTPERRRALPHLLRSHAEASQADLIDYLKTKGGKNLRSIWVTNLLAVTVRSELIPMIAERTDVSAIRLDKEVPFVSSPKSIDSAPVVQGD</sequence>
<name>A0A944MBU7_9GAMM</name>
<evidence type="ECO:0000313" key="3">
    <source>
        <dbReference type="Proteomes" id="UP000770889"/>
    </source>
</evidence>
<protein>
    <submittedName>
        <fullName evidence="2">Uncharacterized protein</fullName>
    </submittedName>
</protein>
<dbReference type="AlphaFoldDB" id="A0A944MBU7"/>
<feature type="chain" id="PRO_5038038326" evidence="1">
    <location>
        <begin position="26"/>
        <end position="153"/>
    </location>
</feature>
<comment type="caution">
    <text evidence="2">The sequence shown here is derived from an EMBL/GenBank/DDBJ whole genome shotgun (WGS) entry which is preliminary data.</text>
</comment>
<evidence type="ECO:0000313" key="2">
    <source>
        <dbReference type="EMBL" id="MBT2991131.1"/>
    </source>
</evidence>
<keyword evidence="1" id="KW-0732">Signal</keyword>
<dbReference type="Proteomes" id="UP000770889">
    <property type="component" value="Unassembled WGS sequence"/>
</dbReference>
<feature type="signal peptide" evidence="1">
    <location>
        <begin position="1"/>
        <end position="25"/>
    </location>
</feature>
<evidence type="ECO:0000256" key="1">
    <source>
        <dbReference type="SAM" id="SignalP"/>
    </source>
</evidence>